<comment type="subcellular location">
    <subcellularLocation>
        <location evidence="1 6">Cell membrane</location>
        <topology evidence="1 6">Multi-pass membrane protein</topology>
    </subcellularLocation>
</comment>
<feature type="transmembrane region" description="Helical" evidence="6">
    <location>
        <begin position="55"/>
        <end position="79"/>
    </location>
</feature>
<dbReference type="Pfam" id="PF08395">
    <property type="entry name" value="7tm_7"/>
    <property type="match status" value="1"/>
</dbReference>
<dbReference type="GO" id="GO:0007165">
    <property type="term" value="P:signal transduction"/>
    <property type="evidence" value="ECO:0007669"/>
    <property type="project" value="UniProtKB-KW"/>
</dbReference>
<reference evidence="7" key="2">
    <citation type="submission" date="2025-05" db="UniProtKB">
        <authorList>
            <consortium name="EnsemblMetazoa"/>
        </authorList>
    </citation>
    <scope>IDENTIFICATION</scope>
</reference>
<evidence type="ECO:0000313" key="9">
    <source>
        <dbReference type="RefSeq" id="XP_028136323.1"/>
    </source>
</evidence>
<dbReference type="GO" id="GO:0050909">
    <property type="term" value="P:sensory perception of taste"/>
    <property type="evidence" value="ECO:0007669"/>
    <property type="project" value="InterPro"/>
</dbReference>
<feature type="transmembrane region" description="Helical" evidence="6">
    <location>
        <begin position="250"/>
        <end position="270"/>
    </location>
</feature>
<dbReference type="EnsemblMetazoa" id="XM_028280522.2">
    <property type="protein sequence ID" value="XP_028136323.1"/>
    <property type="gene ID" value="LOC114331048"/>
</dbReference>
<evidence type="ECO:0000256" key="4">
    <source>
        <dbReference type="ARBA" id="ARBA00022989"/>
    </source>
</evidence>
<dbReference type="KEGG" id="dvv:114331048"/>
<keyword evidence="5 6" id="KW-0472">Membrane</keyword>
<evidence type="ECO:0000256" key="3">
    <source>
        <dbReference type="ARBA" id="ARBA00022692"/>
    </source>
</evidence>
<feature type="transmembrane region" description="Helical" evidence="6">
    <location>
        <begin position="216"/>
        <end position="235"/>
    </location>
</feature>
<dbReference type="AlphaFoldDB" id="A0A6P7FTN6"/>
<dbReference type="InterPro" id="IPR013604">
    <property type="entry name" value="7TM_chemorcpt"/>
</dbReference>
<feature type="transmembrane region" description="Helical" evidence="6">
    <location>
        <begin position="145"/>
        <end position="162"/>
    </location>
</feature>
<feature type="transmembrane region" description="Helical" evidence="6">
    <location>
        <begin position="327"/>
        <end position="345"/>
    </location>
</feature>
<comment type="function">
    <text evidence="6">Gustatory receptor which mediates acceptance or avoidance behavior, depending on its substrates.</text>
</comment>
<evidence type="ECO:0000256" key="1">
    <source>
        <dbReference type="ARBA" id="ARBA00004651"/>
    </source>
</evidence>
<feature type="transmembrane region" description="Helical" evidence="6">
    <location>
        <begin position="112"/>
        <end position="133"/>
    </location>
</feature>
<keyword evidence="6" id="KW-0807">Transducer</keyword>
<proteinExistence type="inferred from homology"/>
<keyword evidence="3 6" id="KW-0812">Transmembrane</keyword>
<name>A0A6P7FTN6_DIAVI</name>
<evidence type="ECO:0000256" key="5">
    <source>
        <dbReference type="ARBA" id="ARBA00023136"/>
    </source>
</evidence>
<dbReference type="InParanoid" id="A0A6P7FTN6"/>
<dbReference type="Proteomes" id="UP001652700">
    <property type="component" value="Unplaced"/>
</dbReference>
<keyword evidence="8" id="KW-1185">Reference proteome</keyword>
<evidence type="ECO:0000313" key="8">
    <source>
        <dbReference type="Proteomes" id="UP001652700"/>
    </source>
</evidence>
<keyword evidence="6" id="KW-0675">Receptor</keyword>
<dbReference type="GeneID" id="114331048"/>
<gene>
    <name evidence="9" type="primary">LOC114331048</name>
</gene>
<dbReference type="GO" id="GO:0005886">
    <property type="term" value="C:plasma membrane"/>
    <property type="evidence" value="ECO:0007669"/>
    <property type="project" value="UniProtKB-SubCell"/>
</dbReference>
<accession>A0A6P7FTN6</accession>
<comment type="similarity">
    <text evidence="6">Belongs to the insect chemoreceptor superfamily. Gustatory receptor (GR) family.</text>
</comment>
<dbReference type="OrthoDB" id="6625921at2759"/>
<evidence type="ECO:0000313" key="7">
    <source>
        <dbReference type="EnsemblMetazoa" id="XP_028136323.1"/>
    </source>
</evidence>
<protein>
    <recommendedName>
        <fullName evidence="6">Gustatory receptor</fullName>
    </recommendedName>
</protein>
<sequence>MPIQRGKIGTITFGWLSGPMIYAYVFYVITTVIVLLVGYERVDILLNKSKKFDEYIYSIIFIIFLVPHFWIPFVGWGVAKEVCDYKNGWGFYQLHYYKIVGRDMKFPHLSTLIVIISLGCLIVAVMLLLTLSALLDGFTLYHTSAYYHIITMINMNCALWYINCRAIGNASHALADSFQEDIKQNCSAYMIANYRILWLELSELLQAIGNAYARTYATYSLFMITNITVAIYGFTSEVVDHGITFSFKEMGLLVAGLYCLTLLMIFCNCSHQASENIAGRIQTSLFDIRIFNVEQDTTNEIELFLTAIRLNPPTVSLRGFSDVNRRLVTSSIATIAIYLVILLQFKISLVNLHN</sequence>
<keyword evidence="4 6" id="KW-1133">Transmembrane helix</keyword>
<organism evidence="9">
    <name type="scientific">Diabrotica virgifera virgifera</name>
    <name type="common">western corn rootworm</name>
    <dbReference type="NCBI Taxonomy" id="50390"/>
    <lineage>
        <taxon>Eukaryota</taxon>
        <taxon>Metazoa</taxon>
        <taxon>Ecdysozoa</taxon>
        <taxon>Arthropoda</taxon>
        <taxon>Hexapoda</taxon>
        <taxon>Insecta</taxon>
        <taxon>Pterygota</taxon>
        <taxon>Neoptera</taxon>
        <taxon>Endopterygota</taxon>
        <taxon>Coleoptera</taxon>
        <taxon>Polyphaga</taxon>
        <taxon>Cucujiformia</taxon>
        <taxon>Chrysomeloidea</taxon>
        <taxon>Chrysomelidae</taxon>
        <taxon>Galerucinae</taxon>
        <taxon>Diabroticina</taxon>
        <taxon>Diabroticites</taxon>
        <taxon>Diabrotica</taxon>
    </lineage>
</organism>
<evidence type="ECO:0000256" key="6">
    <source>
        <dbReference type="RuleBase" id="RU363108"/>
    </source>
</evidence>
<keyword evidence="2 6" id="KW-1003">Cell membrane</keyword>
<evidence type="ECO:0000256" key="2">
    <source>
        <dbReference type="ARBA" id="ARBA00022475"/>
    </source>
</evidence>
<reference evidence="9" key="1">
    <citation type="submission" date="2025-04" db="UniProtKB">
        <authorList>
            <consortium name="RefSeq"/>
        </authorList>
    </citation>
    <scope>IDENTIFICATION</scope>
    <source>
        <tissue evidence="9">Whole insect</tissue>
    </source>
</reference>
<feature type="transmembrane region" description="Helical" evidence="6">
    <location>
        <begin position="21"/>
        <end position="39"/>
    </location>
</feature>
<dbReference type="RefSeq" id="XP_028136323.1">
    <property type="nucleotide sequence ID" value="XM_028280522.1"/>
</dbReference>